<dbReference type="EMBL" id="BACD03000036">
    <property type="protein sequence ID" value="GAO50721.1"/>
    <property type="molecule type" value="Genomic_DNA"/>
</dbReference>
<evidence type="ECO:0000313" key="3">
    <source>
        <dbReference type="Proteomes" id="UP000033140"/>
    </source>
</evidence>
<organism evidence="2 3">
    <name type="scientific">Saitoella complicata (strain BCRC 22490 / CBS 7301 / JCM 7358 / NBRC 10748 / NRRL Y-17804)</name>
    <dbReference type="NCBI Taxonomy" id="698492"/>
    <lineage>
        <taxon>Eukaryota</taxon>
        <taxon>Fungi</taxon>
        <taxon>Dikarya</taxon>
        <taxon>Ascomycota</taxon>
        <taxon>Taphrinomycotina</taxon>
        <taxon>Taphrinomycotina incertae sedis</taxon>
        <taxon>Saitoella</taxon>
    </lineage>
</organism>
<dbReference type="AlphaFoldDB" id="A0A0E9NLZ9"/>
<keyword evidence="1" id="KW-0732">Signal</keyword>
<evidence type="ECO:0000313" key="2">
    <source>
        <dbReference type="EMBL" id="GAO50721.1"/>
    </source>
</evidence>
<gene>
    <name evidence="2" type="ORF">G7K_4842-t1</name>
</gene>
<proteinExistence type="predicted"/>
<sequence>MEFWGLFLQALLSVEVDSNTVHYPFHSDTYTQHIPGVEHPQMYKECAMNDQNTVPTDQPKRPKRTLIFK</sequence>
<reference evidence="2 3" key="2">
    <citation type="journal article" date="2014" name="J. Gen. Appl. Microbiol.">
        <title>The early diverging ascomycetous budding yeast Saitoella complicata has three histone deacetylases belonging to the Clr6, Hos2, and Rpd3 lineages.</title>
        <authorList>
            <person name="Nishida H."/>
            <person name="Matsumoto T."/>
            <person name="Kondo S."/>
            <person name="Hamamoto M."/>
            <person name="Yoshikawa H."/>
        </authorList>
    </citation>
    <scope>NUCLEOTIDE SEQUENCE [LARGE SCALE GENOMIC DNA]</scope>
    <source>
        <strain evidence="2 3">NRRL Y-17804</strain>
    </source>
</reference>
<evidence type="ECO:0000256" key="1">
    <source>
        <dbReference type="SAM" id="SignalP"/>
    </source>
</evidence>
<accession>A0A0E9NLZ9</accession>
<protein>
    <submittedName>
        <fullName evidence="2">Uncharacterized protein</fullName>
    </submittedName>
</protein>
<dbReference type="Proteomes" id="UP000033140">
    <property type="component" value="Unassembled WGS sequence"/>
</dbReference>
<name>A0A0E9NLZ9_SAICN</name>
<feature type="chain" id="PRO_5002430514" evidence="1">
    <location>
        <begin position="19"/>
        <end position="69"/>
    </location>
</feature>
<keyword evidence="3" id="KW-1185">Reference proteome</keyword>
<reference evidence="2 3" key="3">
    <citation type="journal article" date="2015" name="Genome Announc.">
        <title>Draft Genome Sequence of the Archiascomycetous Yeast Saitoella complicata.</title>
        <authorList>
            <person name="Yamauchi K."/>
            <person name="Kondo S."/>
            <person name="Hamamoto M."/>
            <person name="Takahashi Y."/>
            <person name="Ogura Y."/>
            <person name="Hayashi T."/>
            <person name="Nishida H."/>
        </authorList>
    </citation>
    <scope>NUCLEOTIDE SEQUENCE [LARGE SCALE GENOMIC DNA]</scope>
    <source>
        <strain evidence="2 3">NRRL Y-17804</strain>
    </source>
</reference>
<comment type="caution">
    <text evidence="2">The sequence shown here is derived from an EMBL/GenBank/DDBJ whole genome shotgun (WGS) entry which is preliminary data.</text>
</comment>
<reference evidence="2 3" key="1">
    <citation type="journal article" date="2011" name="J. Gen. Appl. Microbiol.">
        <title>Draft genome sequencing of the enigmatic yeast Saitoella complicata.</title>
        <authorList>
            <person name="Nishida H."/>
            <person name="Hamamoto M."/>
            <person name="Sugiyama J."/>
        </authorList>
    </citation>
    <scope>NUCLEOTIDE SEQUENCE [LARGE SCALE GENOMIC DNA]</scope>
    <source>
        <strain evidence="2 3">NRRL Y-17804</strain>
    </source>
</reference>
<feature type="signal peptide" evidence="1">
    <location>
        <begin position="1"/>
        <end position="18"/>
    </location>
</feature>